<name>A0A5B6VMC3_9ROSI</name>
<dbReference type="PANTHER" id="PTHR45835:SF99">
    <property type="entry name" value="CHROMO DOMAIN-CONTAINING PROTEIN-RELATED"/>
    <property type="match status" value="1"/>
</dbReference>
<dbReference type="InterPro" id="IPR036397">
    <property type="entry name" value="RNaseH_sf"/>
</dbReference>
<feature type="domain" description="Integrase zinc-binding" evidence="1">
    <location>
        <begin position="1"/>
        <end position="33"/>
    </location>
</feature>
<evidence type="ECO:0000259" key="1">
    <source>
        <dbReference type="Pfam" id="PF17921"/>
    </source>
</evidence>
<accession>A0A5B6VMC3</accession>
<gene>
    <name evidence="2" type="ORF">EPI10_016103</name>
</gene>
<dbReference type="Gene3D" id="3.30.420.10">
    <property type="entry name" value="Ribonuclease H-like superfamily/Ribonuclease H"/>
    <property type="match status" value="1"/>
</dbReference>
<dbReference type="Pfam" id="PF17921">
    <property type="entry name" value="Integrase_H2C2"/>
    <property type="match status" value="1"/>
</dbReference>
<dbReference type="AlphaFoldDB" id="A0A5B6VMC3"/>
<reference evidence="3" key="1">
    <citation type="journal article" date="2019" name="Plant Biotechnol. J.">
        <title>Genome sequencing of the Australian wild diploid species Gossypium australe highlights disease resistance and delayed gland morphogenesis.</title>
        <authorList>
            <person name="Cai Y."/>
            <person name="Cai X."/>
            <person name="Wang Q."/>
            <person name="Wang P."/>
            <person name="Zhang Y."/>
            <person name="Cai C."/>
            <person name="Xu Y."/>
            <person name="Wang K."/>
            <person name="Zhou Z."/>
            <person name="Wang C."/>
            <person name="Geng S."/>
            <person name="Li B."/>
            <person name="Dong Q."/>
            <person name="Hou Y."/>
            <person name="Wang H."/>
            <person name="Ai P."/>
            <person name="Liu Z."/>
            <person name="Yi F."/>
            <person name="Sun M."/>
            <person name="An G."/>
            <person name="Cheng J."/>
            <person name="Zhang Y."/>
            <person name="Shi Q."/>
            <person name="Xie Y."/>
            <person name="Shi X."/>
            <person name="Chang Y."/>
            <person name="Huang F."/>
            <person name="Chen Y."/>
            <person name="Hong S."/>
            <person name="Mi L."/>
            <person name="Sun Q."/>
            <person name="Zhang L."/>
            <person name="Zhou B."/>
            <person name="Peng R."/>
            <person name="Zhang X."/>
            <person name="Liu F."/>
        </authorList>
    </citation>
    <scope>NUCLEOTIDE SEQUENCE [LARGE SCALE GENOMIC DNA]</scope>
    <source>
        <strain evidence="3">cv. PA1801</strain>
    </source>
</reference>
<sequence>MYNDLKQFYWWQGMKRDISEFVSKCFICQQVKAEHQVPSSLLQPVMIPEWKWNRITMYFVSGSPLTPKKKDAIWVVVDRLTKFAHFILVRTNYSLDRLDELYISKIVRLYGRSKIYVAILEEIGRSFGYKVEFQYSFSSSDRWSDRESYSDSRRHVEMLSDPSHVISPVYVEIQTDLTYSEEPIKILAREIKELRNKHIALVKVLWHKHGIEEATWELKETMRKKYPNLFTSKTFGDEIPKGESCNSPFLS</sequence>
<protein>
    <submittedName>
        <fullName evidence="2">Integrase</fullName>
    </submittedName>
</protein>
<dbReference type="GO" id="GO:0003676">
    <property type="term" value="F:nucleic acid binding"/>
    <property type="evidence" value="ECO:0007669"/>
    <property type="project" value="InterPro"/>
</dbReference>
<dbReference type="OrthoDB" id="1002204at2759"/>
<evidence type="ECO:0000313" key="2">
    <source>
        <dbReference type="EMBL" id="KAA3470390.1"/>
    </source>
</evidence>
<dbReference type="Proteomes" id="UP000325315">
    <property type="component" value="Unassembled WGS sequence"/>
</dbReference>
<dbReference type="Gene3D" id="1.10.340.70">
    <property type="match status" value="1"/>
</dbReference>
<organism evidence="2 3">
    <name type="scientific">Gossypium australe</name>
    <dbReference type="NCBI Taxonomy" id="47621"/>
    <lineage>
        <taxon>Eukaryota</taxon>
        <taxon>Viridiplantae</taxon>
        <taxon>Streptophyta</taxon>
        <taxon>Embryophyta</taxon>
        <taxon>Tracheophyta</taxon>
        <taxon>Spermatophyta</taxon>
        <taxon>Magnoliopsida</taxon>
        <taxon>eudicotyledons</taxon>
        <taxon>Gunneridae</taxon>
        <taxon>Pentapetalae</taxon>
        <taxon>rosids</taxon>
        <taxon>malvids</taxon>
        <taxon>Malvales</taxon>
        <taxon>Malvaceae</taxon>
        <taxon>Malvoideae</taxon>
        <taxon>Gossypium</taxon>
    </lineage>
</organism>
<comment type="caution">
    <text evidence="2">The sequence shown here is derived from an EMBL/GenBank/DDBJ whole genome shotgun (WGS) entry which is preliminary data.</text>
</comment>
<dbReference type="InterPro" id="IPR041588">
    <property type="entry name" value="Integrase_H2C2"/>
</dbReference>
<dbReference type="EMBL" id="SMMG02000006">
    <property type="protein sequence ID" value="KAA3470390.1"/>
    <property type="molecule type" value="Genomic_DNA"/>
</dbReference>
<keyword evidence="3" id="KW-1185">Reference proteome</keyword>
<evidence type="ECO:0000313" key="3">
    <source>
        <dbReference type="Proteomes" id="UP000325315"/>
    </source>
</evidence>
<dbReference type="PANTHER" id="PTHR45835">
    <property type="entry name" value="YALI0A06105P"/>
    <property type="match status" value="1"/>
</dbReference>
<proteinExistence type="predicted"/>